<name>A0A0L0NQN9_CANAR</name>
<sequence>MHPAGTGEKCETIFSAIASRERFTQPWGEKLRDLKLKRAAIGIREEIFFFFQKNPHTISDTYY</sequence>
<accession>A0A0L0NQN9</accession>
<dbReference type="AlphaFoldDB" id="A0A0L0NQN9"/>
<evidence type="ECO:0000313" key="1">
    <source>
        <dbReference type="EMBL" id="KND96472.1"/>
    </source>
</evidence>
<comment type="caution">
    <text evidence="1">The sequence shown here is derived from an EMBL/GenBank/DDBJ whole genome shotgun (WGS) entry which is preliminary data.</text>
</comment>
<dbReference type="VEuPathDB" id="FungiDB:QG37_07209"/>
<protein>
    <submittedName>
        <fullName evidence="1">Uncharacterized protein</fullName>
    </submittedName>
</protein>
<organism evidence="1 2">
    <name type="scientific">Candidozyma auris</name>
    <name type="common">Yeast</name>
    <name type="synonym">Candida auris</name>
    <dbReference type="NCBI Taxonomy" id="498019"/>
    <lineage>
        <taxon>Eukaryota</taxon>
        <taxon>Fungi</taxon>
        <taxon>Dikarya</taxon>
        <taxon>Ascomycota</taxon>
        <taxon>Saccharomycotina</taxon>
        <taxon>Pichiomycetes</taxon>
        <taxon>Metschnikowiaceae</taxon>
        <taxon>Candidozyma</taxon>
    </lineage>
</organism>
<gene>
    <name evidence="1" type="ORF">QG37_07209</name>
</gene>
<reference evidence="2" key="1">
    <citation type="journal article" date="2015" name="BMC Genomics">
        <title>Draft genome of a commonly misdiagnosed multidrug resistant pathogen Candida auris.</title>
        <authorList>
            <person name="Chatterjee S."/>
            <person name="Alampalli S.V."/>
            <person name="Nageshan R.K."/>
            <person name="Chettiar S.T."/>
            <person name="Joshi S."/>
            <person name="Tatu U.S."/>
        </authorList>
    </citation>
    <scope>NUCLEOTIDE SEQUENCE [LARGE SCALE GENOMIC DNA]</scope>
    <source>
        <strain evidence="2">6684</strain>
    </source>
</reference>
<evidence type="ECO:0000313" key="2">
    <source>
        <dbReference type="Proteomes" id="UP000037122"/>
    </source>
</evidence>
<dbReference type="EMBL" id="LGST01000055">
    <property type="protein sequence ID" value="KND96472.1"/>
    <property type="molecule type" value="Genomic_DNA"/>
</dbReference>
<dbReference type="Proteomes" id="UP000037122">
    <property type="component" value="Unassembled WGS sequence"/>
</dbReference>
<proteinExistence type="predicted"/>